<feature type="region of interest" description="Disordered" evidence="4">
    <location>
        <begin position="147"/>
        <end position="223"/>
    </location>
</feature>
<feature type="compositionally biased region" description="Low complexity" evidence="4">
    <location>
        <begin position="211"/>
        <end position="223"/>
    </location>
</feature>
<dbReference type="Pfam" id="PF00076">
    <property type="entry name" value="RRM_1"/>
    <property type="match status" value="1"/>
</dbReference>
<dbReference type="InterPro" id="IPR012677">
    <property type="entry name" value="Nucleotide-bd_a/b_plait_sf"/>
</dbReference>
<feature type="compositionally biased region" description="Gly residues" evidence="4">
    <location>
        <begin position="147"/>
        <end position="158"/>
    </location>
</feature>
<dbReference type="PANTHER" id="PTHR23236">
    <property type="entry name" value="EUKARYOTIC TRANSLATION INITIATION FACTOR 4B/4H"/>
    <property type="match status" value="1"/>
</dbReference>
<gene>
    <name evidence="6" type="ORF">ACHAXA_004545</name>
</gene>
<organism evidence="6 7">
    <name type="scientific">Cyclostephanos tholiformis</name>
    <dbReference type="NCBI Taxonomy" id="382380"/>
    <lineage>
        <taxon>Eukaryota</taxon>
        <taxon>Sar</taxon>
        <taxon>Stramenopiles</taxon>
        <taxon>Ochrophyta</taxon>
        <taxon>Bacillariophyta</taxon>
        <taxon>Coscinodiscophyceae</taxon>
        <taxon>Thalassiosirophycidae</taxon>
        <taxon>Stephanodiscales</taxon>
        <taxon>Stephanodiscaceae</taxon>
        <taxon>Cyclostephanos</taxon>
    </lineage>
</organism>
<protein>
    <recommendedName>
        <fullName evidence="5">RRM domain-containing protein</fullName>
    </recommendedName>
</protein>
<feature type="compositionally biased region" description="Acidic residues" evidence="4">
    <location>
        <begin position="30"/>
        <end position="46"/>
    </location>
</feature>
<dbReference type="AlphaFoldDB" id="A0ABD3R8E4"/>
<dbReference type="Gene3D" id="3.30.70.330">
    <property type="match status" value="1"/>
</dbReference>
<evidence type="ECO:0000313" key="7">
    <source>
        <dbReference type="Proteomes" id="UP001530377"/>
    </source>
</evidence>
<name>A0ABD3R8E4_9STRA</name>
<evidence type="ECO:0000259" key="5">
    <source>
        <dbReference type="PROSITE" id="PS50102"/>
    </source>
</evidence>
<feature type="region of interest" description="Disordered" evidence="4">
    <location>
        <begin position="1"/>
        <end position="46"/>
    </location>
</feature>
<dbReference type="InterPro" id="IPR035979">
    <property type="entry name" value="RBD_domain_sf"/>
</dbReference>
<dbReference type="PROSITE" id="PS50102">
    <property type="entry name" value="RRM"/>
    <property type="match status" value="1"/>
</dbReference>
<feature type="domain" description="RRM" evidence="5">
    <location>
        <begin position="57"/>
        <end position="143"/>
    </location>
</feature>
<dbReference type="EMBL" id="JALLPB020000447">
    <property type="protein sequence ID" value="KAL3809042.1"/>
    <property type="molecule type" value="Genomic_DNA"/>
</dbReference>
<dbReference type="PANTHER" id="PTHR23236:SF119">
    <property type="entry name" value="NUCLEAR RNA-BINDING PROTEIN SART-3"/>
    <property type="match status" value="1"/>
</dbReference>
<evidence type="ECO:0000313" key="6">
    <source>
        <dbReference type="EMBL" id="KAL3809042.1"/>
    </source>
</evidence>
<feature type="compositionally biased region" description="Basic and acidic residues" evidence="4">
    <location>
        <begin position="178"/>
        <end position="191"/>
    </location>
</feature>
<evidence type="ECO:0000256" key="2">
    <source>
        <dbReference type="ARBA" id="ARBA00022884"/>
    </source>
</evidence>
<dbReference type="GO" id="GO:0003723">
    <property type="term" value="F:RNA binding"/>
    <property type="evidence" value="ECO:0007669"/>
    <property type="project" value="UniProtKB-UniRule"/>
</dbReference>
<sequence>MSNIKSWGDVSSDEDSVDERPAPRLVVPPPDDDYAEDDNNDDDDYALADPIIEGPPYTAFLGNLSYEIRSSNDLSREIENLLREKHLGETRVGPARLMLDRSTGQSKGFGYVEFDSGEELLAFLRINNPQLCGRPIKVDVANGGPVGGGGGGGGGGGEGYRRGGSRGGGDARPIGRGGSDRDLRGGGDRGTRGGGGGGGNVDPSVDSTPIEAPAAVAEAEGGS</sequence>
<dbReference type="SUPFAM" id="SSF54928">
    <property type="entry name" value="RNA-binding domain, RBD"/>
    <property type="match status" value="1"/>
</dbReference>
<reference evidence="6 7" key="1">
    <citation type="submission" date="2024-10" db="EMBL/GenBank/DDBJ databases">
        <title>Updated reference genomes for cyclostephanoid diatoms.</title>
        <authorList>
            <person name="Roberts W.R."/>
            <person name="Alverson A.J."/>
        </authorList>
    </citation>
    <scope>NUCLEOTIDE SEQUENCE [LARGE SCALE GENOMIC DNA]</scope>
    <source>
        <strain evidence="6 7">AJA228-03</strain>
    </source>
</reference>
<dbReference type="InterPro" id="IPR000504">
    <property type="entry name" value="RRM_dom"/>
</dbReference>
<dbReference type="SMART" id="SM00360">
    <property type="entry name" value="RRM"/>
    <property type="match status" value="1"/>
</dbReference>
<evidence type="ECO:0000256" key="1">
    <source>
        <dbReference type="ARBA" id="ARBA00022737"/>
    </source>
</evidence>
<evidence type="ECO:0000256" key="3">
    <source>
        <dbReference type="PROSITE-ProRule" id="PRU00176"/>
    </source>
</evidence>
<dbReference type="Proteomes" id="UP001530377">
    <property type="component" value="Unassembled WGS sequence"/>
</dbReference>
<proteinExistence type="predicted"/>
<comment type="caution">
    <text evidence="6">The sequence shown here is derived from an EMBL/GenBank/DDBJ whole genome shotgun (WGS) entry which is preliminary data.</text>
</comment>
<keyword evidence="1" id="KW-0677">Repeat</keyword>
<keyword evidence="2 3" id="KW-0694">RNA-binding</keyword>
<keyword evidence="7" id="KW-1185">Reference proteome</keyword>
<evidence type="ECO:0000256" key="4">
    <source>
        <dbReference type="SAM" id="MobiDB-lite"/>
    </source>
</evidence>
<accession>A0ABD3R8E4</accession>